<evidence type="ECO:0000313" key="2">
    <source>
        <dbReference type="Proteomes" id="UP000315017"/>
    </source>
</evidence>
<name>A0A517YH05_9BACT</name>
<dbReference type="AlphaFoldDB" id="A0A517YH05"/>
<dbReference type="EMBL" id="CP036274">
    <property type="protein sequence ID" value="QDU29471.1"/>
    <property type="molecule type" value="Genomic_DNA"/>
</dbReference>
<sequence>MESPDKNELVVPANTAQLLEELEQLTKRIHISKEHDLDRGKQGSVVNDK</sequence>
<proteinExistence type="predicted"/>
<dbReference type="KEGG" id="aagg:ETAA8_45810"/>
<dbReference type="RefSeq" id="WP_202921179.1">
    <property type="nucleotide sequence ID" value="NZ_CP036274.1"/>
</dbReference>
<evidence type="ECO:0000313" key="1">
    <source>
        <dbReference type="EMBL" id="QDU29471.1"/>
    </source>
</evidence>
<keyword evidence="2" id="KW-1185">Reference proteome</keyword>
<reference evidence="1 2" key="1">
    <citation type="submission" date="2019-02" db="EMBL/GenBank/DDBJ databases">
        <title>Deep-cultivation of Planctomycetes and their phenomic and genomic characterization uncovers novel biology.</title>
        <authorList>
            <person name="Wiegand S."/>
            <person name="Jogler M."/>
            <person name="Boedeker C."/>
            <person name="Pinto D."/>
            <person name="Vollmers J."/>
            <person name="Rivas-Marin E."/>
            <person name="Kohn T."/>
            <person name="Peeters S.H."/>
            <person name="Heuer A."/>
            <person name="Rast P."/>
            <person name="Oberbeckmann S."/>
            <person name="Bunk B."/>
            <person name="Jeske O."/>
            <person name="Meyerdierks A."/>
            <person name="Storesund J.E."/>
            <person name="Kallscheuer N."/>
            <person name="Luecker S."/>
            <person name="Lage O.M."/>
            <person name="Pohl T."/>
            <person name="Merkel B.J."/>
            <person name="Hornburger P."/>
            <person name="Mueller R.-W."/>
            <person name="Bruemmer F."/>
            <person name="Labrenz M."/>
            <person name="Spormann A.M."/>
            <person name="Op den Camp H."/>
            <person name="Overmann J."/>
            <person name="Amann R."/>
            <person name="Jetten M.S.M."/>
            <person name="Mascher T."/>
            <person name="Medema M.H."/>
            <person name="Devos D.P."/>
            <person name="Kaster A.-K."/>
            <person name="Ovreas L."/>
            <person name="Rohde M."/>
            <person name="Galperin M.Y."/>
            <person name="Jogler C."/>
        </authorList>
    </citation>
    <scope>NUCLEOTIDE SEQUENCE [LARGE SCALE GENOMIC DNA]</scope>
    <source>
        <strain evidence="1 2">ETA_A8</strain>
    </source>
</reference>
<protein>
    <submittedName>
        <fullName evidence="1">Uncharacterized protein</fullName>
    </submittedName>
</protein>
<organism evidence="1 2">
    <name type="scientific">Anatilimnocola aggregata</name>
    <dbReference type="NCBI Taxonomy" id="2528021"/>
    <lineage>
        <taxon>Bacteria</taxon>
        <taxon>Pseudomonadati</taxon>
        <taxon>Planctomycetota</taxon>
        <taxon>Planctomycetia</taxon>
        <taxon>Pirellulales</taxon>
        <taxon>Pirellulaceae</taxon>
        <taxon>Anatilimnocola</taxon>
    </lineage>
</organism>
<gene>
    <name evidence="1" type="ORF">ETAA8_45810</name>
</gene>
<accession>A0A517YH05</accession>
<dbReference type="Proteomes" id="UP000315017">
    <property type="component" value="Chromosome"/>
</dbReference>